<organism evidence="1 2">
    <name type="scientific">Artomyces pyxidatus</name>
    <dbReference type="NCBI Taxonomy" id="48021"/>
    <lineage>
        <taxon>Eukaryota</taxon>
        <taxon>Fungi</taxon>
        <taxon>Dikarya</taxon>
        <taxon>Basidiomycota</taxon>
        <taxon>Agaricomycotina</taxon>
        <taxon>Agaricomycetes</taxon>
        <taxon>Russulales</taxon>
        <taxon>Auriscalpiaceae</taxon>
        <taxon>Artomyces</taxon>
    </lineage>
</organism>
<name>A0ACB8TJW4_9AGAM</name>
<comment type="caution">
    <text evidence="1">The sequence shown here is derived from an EMBL/GenBank/DDBJ whole genome shotgun (WGS) entry which is preliminary data.</text>
</comment>
<sequence length="610" mass="68817">MLRRVALSTRLHKHAPRSFSTPALSRNATADNVALTARSGNQYKAPSPSSPPQGQLAIQQPRRRHSPYDLAQRLVKLCSEDRFADAAHALRTAPRYAQNIKVWNTLIQQCMNAEKRKMAYTVFTDLKRRGFTPNLRTYNTMMLGYASVTKWDRMEKILDSATSVYQQLKKHVEDMRRLRTTAAGSASELVENDSEVDPALVLFPFALYISILGEAGRYQEAFDVFHDLDVDGPYRPNAKIYSTLLHIICNREPQEGADRRTVQSQNANDAKYVWRRMARAMEKDPFFTLEPRTIENVAKALLQGGPSDHQMLFDFFGEFYGLPRPGQERKPAKVAFTQYSFEAVLRSCISLEEYTLCLHYADLVMADRKLMTAFQPWHATIILNAQLHFANPRSTAEPAYRLLKWMVSRAMTPNANSVSLALQICRCCEDWDTAIRIVELVTSSSTTAARGALFPPVLSGQPGTIHLSELGWSNLFHTALAKSDLSIARQCLNLLKMHGRQRIAVWKTEEEQLDVDGPQAAMATTFIKLVDCAYPRQNASKGAVTGAEGDGVEDRAMWLELKGQAAHFLKIAKVAPRKQSTLAHNNYTRPSTEMSFAHSVDRMKERLQSQ</sequence>
<protein>
    <submittedName>
        <fullName evidence="1">Uncharacterized protein</fullName>
    </submittedName>
</protein>
<reference evidence="1" key="1">
    <citation type="submission" date="2021-03" db="EMBL/GenBank/DDBJ databases">
        <authorList>
            <consortium name="DOE Joint Genome Institute"/>
            <person name="Ahrendt S."/>
            <person name="Looney B.P."/>
            <person name="Miyauchi S."/>
            <person name="Morin E."/>
            <person name="Drula E."/>
            <person name="Courty P.E."/>
            <person name="Chicoki N."/>
            <person name="Fauchery L."/>
            <person name="Kohler A."/>
            <person name="Kuo A."/>
            <person name="Labutti K."/>
            <person name="Pangilinan J."/>
            <person name="Lipzen A."/>
            <person name="Riley R."/>
            <person name="Andreopoulos W."/>
            <person name="He G."/>
            <person name="Johnson J."/>
            <person name="Barry K.W."/>
            <person name="Grigoriev I.V."/>
            <person name="Nagy L."/>
            <person name="Hibbett D."/>
            <person name="Henrissat B."/>
            <person name="Matheny P.B."/>
            <person name="Labbe J."/>
            <person name="Martin F."/>
        </authorList>
    </citation>
    <scope>NUCLEOTIDE SEQUENCE</scope>
    <source>
        <strain evidence="1">HHB10654</strain>
    </source>
</reference>
<evidence type="ECO:0000313" key="2">
    <source>
        <dbReference type="Proteomes" id="UP000814140"/>
    </source>
</evidence>
<accession>A0ACB8TJW4</accession>
<reference evidence="1" key="2">
    <citation type="journal article" date="2022" name="New Phytol.">
        <title>Evolutionary transition to the ectomycorrhizal habit in the genomes of a hyperdiverse lineage of mushroom-forming fungi.</title>
        <authorList>
            <person name="Looney B."/>
            <person name="Miyauchi S."/>
            <person name="Morin E."/>
            <person name="Drula E."/>
            <person name="Courty P.E."/>
            <person name="Kohler A."/>
            <person name="Kuo A."/>
            <person name="LaButti K."/>
            <person name="Pangilinan J."/>
            <person name="Lipzen A."/>
            <person name="Riley R."/>
            <person name="Andreopoulos W."/>
            <person name="He G."/>
            <person name="Johnson J."/>
            <person name="Nolan M."/>
            <person name="Tritt A."/>
            <person name="Barry K.W."/>
            <person name="Grigoriev I.V."/>
            <person name="Nagy L.G."/>
            <person name="Hibbett D."/>
            <person name="Henrissat B."/>
            <person name="Matheny P.B."/>
            <person name="Labbe J."/>
            <person name="Martin F.M."/>
        </authorList>
    </citation>
    <scope>NUCLEOTIDE SEQUENCE</scope>
    <source>
        <strain evidence="1">HHB10654</strain>
    </source>
</reference>
<evidence type="ECO:0000313" key="1">
    <source>
        <dbReference type="EMBL" id="KAI0068712.1"/>
    </source>
</evidence>
<gene>
    <name evidence="1" type="ORF">BV25DRAFT_1986294</name>
</gene>
<proteinExistence type="predicted"/>
<keyword evidence="2" id="KW-1185">Reference proteome</keyword>
<dbReference type="EMBL" id="MU277187">
    <property type="protein sequence ID" value="KAI0068712.1"/>
    <property type="molecule type" value="Genomic_DNA"/>
</dbReference>
<dbReference type="Proteomes" id="UP000814140">
    <property type="component" value="Unassembled WGS sequence"/>
</dbReference>